<dbReference type="InterPro" id="IPR029016">
    <property type="entry name" value="GAF-like_dom_sf"/>
</dbReference>
<keyword evidence="3" id="KW-0597">Phosphoprotein</keyword>
<dbReference type="SUPFAM" id="SSF55781">
    <property type="entry name" value="GAF domain-like"/>
    <property type="match status" value="1"/>
</dbReference>
<dbReference type="Pfam" id="PF00512">
    <property type="entry name" value="HisKA"/>
    <property type="match status" value="1"/>
</dbReference>
<dbReference type="PROSITE" id="PS50011">
    <property type="entry name" value="PROTEIN_KINASE_DOM"/>
    <property type="match status" value="1"/>
</dbReference>
<dbReference type="Pfam" id="PF02518">
    <property type="entry name" value="HATPase_c"/>
    <property type="match status" value="1"/>
</dbReference>
<evidence type="ECO:0000256" key="3">
    <source>
        <dbReference type="ARBA" id="ARBA00022553"/>
    </source>
</evidence>
<feature type="domain" description="Histidine kinase" evidence="8">
    <location>
        <begin position="1471"/>
        <end position="1686"/>
    </location>
</feature>
<dbReference type="InterPro" id="IPR011009">
    <property type="entry name" value="Kinase-like_dom_sf"/>
</dbReference>
<dbReference type="EMBL" id="CP012673">
    <property type="protein sequence ID" value="AUX40235.1"/>
    <property type="molecule type" value="Genomic_DNA"/>
</dbReference>
<feature type="region of interest" description="Disordered" evidence="6">
    <location>
        <begin position="1680"/>
        <end position="1703"/>
    </location>
</feature>
<feature type="domain" description="Protein kinase" evidence="7">
    <location>
        <begin position="1"/>
        <end position="258"/>
    </location>
</feature>
<dbReference type="InterPro" id="IPR000719">
    <property type="entry name" value="Prot_kinase_dom"/>
</dbReference>
<dbReference type="PANTHER" id="PTHR43642">
    <property type="entry name" value="HYBRID SIGNAL TRANSDUCTION HISTIDINE KINASE G"/>
    <property type="match status" value="1"/>
</dbReference>
<dbReference type="InterPro" id="IPR036890">
    <property type="entry name" value="HATPase_C_sf"/>
</dbReference>
<dbReference type="CDD" id="cd00075">
    <property type="entry name" value="HATPase"/>
    <property type="match status" value="1"/>
</dbReference>
<dbReference type="SMART" id="SM00388">
    <property type="entry name" value="HisKA"/>
    <property type="match status" value="1"/>
</dbReference>
<dbReference type="Proteomes" id="UP000238348">
    <property type="component" value="Chromosome"/>
</dbReference>
<dbReference type="CDD" id="cd14014">
    <property type="entry name" value="STKc_PknB_like"/>
    <property type="match status" value="1"/>
</dbReference>
<dbReference type="Gene3D" id="3.30.565.10">
    <property type="entry name" value="Histidine kinase-like ATPase, C-terminal domain"/>
    <property type="match status" value="1"/>
</dbReference>
<dbReference type="Gene3D" id="3.30.450.40">
    <property type="match status" value="1"/>
</dbReference>
<dbReference type="InterPro" id="IPR036097">
    <property type="entry name" value="HisK_dim/P_sf"/>
</dbReference>
<dbReference type="Gene3D" id="1.10.510.10">
    <property type="entry name" value="Transferase(Phosphotransferase) domain 1"/>
    <property type="match status" value="1"/>
</dbReference>
<organism evidence="9 10">
    <name type="scientific">Sorangium cellulosum</name>
    <name type="common">Polyangium cellulosum</name>
    <dbReference type="NCBI Taxonomy" id="56"/>
    <lineage>
        <taxon>Bacteria</taxon>
        <taxon>Pseudomonadati</taxon>
        <taxon>Myxococcota</taxon>
        <taxon>Polyangia</taxon>
        <taxon>Polyangiales</taxon>
        <taxon>Polyangiaceae</taxon>
        <taxon>Sorangium</taxon>
    </lineage>
</organism>
<proteinExistence type="predicted"/>
<evidence type="ECO:0000256" key="5">
    <source>
        <dbReference type="ARBA" id="ARBA00022777"/>
    </source>
</evidence>
<dbReference type="InterPro" id="IPR003594">
    <property type="entry name" value="HATPase_dom"/>
</dbReference>
<dbReference type="SMART" id="SM00387">
    <property type="entry name" value="HATPase_c"/>
    <property type="match status" value="1"/>
</dbReference>
<dbReference type="FunFam" id="3.30.565.10:FF:000006">
    <property type="entry name" value="Sensor histidine kinase WalK"/>
    <property type="match status" value="1"/>
</dbReference>
<dbReference type="InterPro" id="IPR003661">
    <property type="entry name" value="HisK_dim/P_dom"/>
</dbReference>
<evidence type="ECO:0000256" key="6">
    <source>
        <dbReference type="SAM" id="MobiDB-lite"/>
    </source>
</evidence>
<dbReference type="Gene3D" id="1.10.287.130">
    <property type="match status" value="1"/>
</dbReference>
<evidence type="ECO:0000256" key="4">
    <source>
        <dbReference type="ARBA" id="ARBA00022679"/>
    </source>
</evidence>
<dbReference type="CDD" id="cd00082">
    <property type="entry name" value="HisKA"/>
    <property type="match status" value="1"/>
</dbReference>
<dbReference type="SUPFAM" id="SSF47384">
    <property type="entry name" value="Homodimeric domain of signal transducing histidine kinase"/>
    <property type="match status" value="1"/>
</dbReference>
<keyword evidence="5 9" id="KW-0418">Kinase</keyword>
<reference evidence="9 10" key="1">
    <citation type="submission" date="2015-09" db="EMBL/GenBank/DDBJ databases">
        <title>Sorangium comparison.</title>
        <authorList>
            <person name="Zaburannyi N."/>
            <person name="Bunk B."/>
            <person name="Overmann J."/>
            <person name="Mueller R."/>
        </authorList>
    </citation>
    <scope>NUCLEOTIDE SEQUENCE [LARGE SCALE GENOMIC DNA]</scope>
    <source>
        <strain evidence="9 10">So ce26</strain>
    </source>
</reference>
<dbReference type="Pfam" id="PF13191">
    <property type="entry name" value="AAA_16"/>
    <property type="match status" value="1"/>
</dbReference>
<name>A0A2L0ELR9_SORCE</name>
<dbReference type="PRINTS" id="PR00344">
    <property type="entry name" value="BCTRLSENSOR"/>
</dbReference>
<dbReference type="SUPFAM" id="SSF56112">
    <property type="entry name" value="Protein kinase-like (PK-like)"/>
    <property type="match status" value="1"/>
</dbReference>
<accession>A0A2L0ELR9</accession>
<dbReference type="Pfam" id="PF00069">
    <property type="entry name" value="Pkinase"/>
    <property type="match status" value="1"/>
</dbReference>
<comment type="catalytic activity">
    <reaction evidence="1">
        <text>ATP + protein L-histidine = ADP + protein N-phospho-L-histidine.</text>
        <dbReference type="EC" id="2.7.13.3"/>
    </reaction>
</comment>
<evidence type="ECO:0000256" key="2">
    <source>
        <dbReference type="ARBA" id="ARBA00012438"/>
    </source>
</evidence>
<dbReference type="InterPro" id="IPR005467">
    <property type="entry name" value="His_kinase_dom"/>
</dbReference>
<dbReference type="InterPro" id="IPR004358">
    <property type="entry name" value="Sig_transdc_His_kin-like_C"/>
</dbReference>
<dbReference type="RefSeq" id="WP_104978076.1">
    <property type="nucleotide sequence ID" value="NZ_CP012673.1"/>
</dbReference>
<evidence type="ECO:0000313" key="10">
    <source>
        <dbReference type="Proteomes" id="UP000238348"/>
    </source>
</evidence>
<dbReference type="SUPFAM" id="SSF55874">
    <property type="entry name" value="ATPase domain of HSP90 chaperone/DNA topoisomerase II/histidine kinase"/>
    <property type="match status" value="1"/>
</dbReference>
<evidence type="ECO:0000256" key="1">
    <source>
        <dbReference type="ARBA" id="ARBA00000085"/>
    </source>
</evidence>
<dbReference type="SMART" id="SM00065">
    <property type="entry name" value="GAF"/>
    <property type="match status" value="1"/>
</dbReference>
<keyword evidence="4 9" id="KW-0808">Transferase</keyword>
<dbReference type="InterPro" id="IPR027417">
    <property type="entry name" value="P-loop_NTPase"/>
</dbReference>
<evidence type="ECO:0000259" key="8">
    <source>
        <dbReference type="PROSITE" id="PS50109"/>
    </source>
</evidence>
<dbReference type="GO" id="GO:0000155">
    <property type="term" value="F:phosphorelay sensor kinase activity"/>
    <property type="evidence" value="ECO:0007669"/>
    <property type="project" value="InterPro"/>
</dbReference>
<dbReference type="GO" id="GO:0005524">
    <property type="term" value="F:ATP binding"/>
    <property type="evidence" value="ECO:0007669"/>
    <property type="project" value="InterPro"/>
</dbReference>
<dbReference type="InterPro" id="IPR003018">
    <property type="entry name" value="GAF"/>
</dbReference>
<dbReference type="InterPro" id="IPR053159">
    <property type="entry name" value="Hybrid_Histidine_Kinase"/>
</dbReference>
<dbReference type="SUPFAM" id="SSF52540">
    <property type="entry name" value="P-loop containing nucleoside triphosphate hydrolases"/>
    <property type="match status" value="1"/>
</dbReference>
<evidence type="ECO:0000313" key="9">
    <source>
        <dbReference type="EMBL" id="AUX40235.1"/>
    </source>
</evidence>
<dbReference type="EC" id="2.7.13.3" evidence="2"/>
<dbReference type="PROSITE" id="PS50109">
    <property type="entry name" value="HIS_KIN"/>
    <property type="match status" value="1"/>
</dbReference>
<dbReference type="PANTHER" id="PTHR43642:SF1">
    <property type="entry name" value="HYBRID SIGNAL TRANSDUCTION HISTIDINE KINASE G"/>
    <property type="match status" value="1"/>
</dbReference>
<sequence>MARAETAEIHRCGRFLVRRQTSAGRTVVQKIARATPRCPGAAALLRSEAAVLRRLDVPGVARLIALLGPEDAPVLVLEDAGAEDLERRIAGGPLALGELLDVAIALAEACARLHERGVVHRALAPRRVLLGPGGEVTLVHFTDAAELTSVPGAAALEDLKALPFKAPEQLGRMNRFVDCRSDLYALGAILYAMLTGAPPFQEPDPLALVHSHAARCPVPAHVVNPAVPAALSELTQRLLAKMPELRYESAASLAEDLREARRQWRAEGAIAPFELGRLDLARRLPLPERVVGRDRELAALQAAVERVSGGATELFLVTGDAGVGKTTLVEAARAAVTERGGWFVSGKLDQRAADVPYAPVVEALRALALALRAEAEAPAGRDCAQRVRAAGEQGRALAEICPEIGALFAAAPPLPAADPLRAEGRLLLALQVFVRAVAGAAPEDGPLAIFLDDLQWTDAASLRALCALATDPGSRRVLLLGAYRPKELGITHPLHATLQAIRQAQVAPITRVSLGPLDLEALVALLAGWLRCGPERARPLAGLVLARTAGNPFFVRQLLRALQRQGLLAFDAAGSTWAWDLRRIERVEITDNVVELMTEAVRQLPEEAQELLQIAACAGNRAEIGLLAAVSGRSVDEATAALGQPLREGLLVADSEPGAGLAVRFAHDRVQQTAYELVPEGRRRALHLRIGRHLEAACRDGADDALFDAVNQLDLGAALLGAEEREELAALNHRAGLKARGAAAYGPALSCFRRGLGLLPEGARASRRALWLALRRDAAECAALTGEHATARALVEEALRCAASIPERVDLEAIRLLSATLTGEHALALRWGRAALRDGFGVELPSPDHEADLEAETAAQRRAVEARLGGRPPESLVDLPLMTGSEERAHMKLVSGMITPAWFAERRQLSLLTLIGVRFALEHGNSSEAILPYAAHALFLAAEGDLAGAQGFGRLAVELARRLGDRAQETVALQIYTEFVGPWVAPFASCAALFRDVVALGLSSGELRYAAYAYTGIVEHTLAAGVALDRALLDLDEGLAFSRQTGNKATLLHLRAYRQMIRCLKGLTRGRNRFDDDDFDERAFLDAAQGEPAVACVYHILRLETSYLLRDQAEAIAQSEATIPCLQFLDGYIAGCQRAFFAVLTLLWRCDGASAEERAALLAEVHDVRRTFGRWESTCADNFHGVRLLIDAEIARVSRDVEAAGALYDEAIAAATSAGIAPAAALGNELAGRFYHGLGRARIAAMYLRAARRGYASWGASEKARALAEELRIDEGEEPGADEERYPAAALDALSLLKAAETLSGEIVLDRLLEKLLGVCLEAAGAERGALVLEEDGGLFVRAAGRAAGPVSIERAPLAGSREVPEKIVERARRTREIVVVDDAASDPDLAGDPRFAGGGAGSVLLLPLQRKGALLGVLYLENSLATRAFTRDRVHVLELLSAQIAIALENACLYRAAQDAIHVRDEFLSVASHELKTPVTSLRLGLQGLIHQRGRVPEERAARALLRVDRQVQRLIRLIDDLLDVSQIHTGRLALHVEPVDLAEAVGDVVERLGERIAQSGSRVDVRAEPAVVGSWDRSRLDQVISNLLDNALKFGAGKPIEVSVARREGTAVLAVRDHGIGIPADRLAHVFERFERAVSNRHYGGLGLGLYVVKSIVEALGGAVRADSLPDEGTRLTVELPCAPPPSSRAAPPLSLGDARP</sequence>
<gene>
    <name evidence="9" type="ORF">SOCE26_016340</name>
</gene>
<dbReference type="Gene3D" id="3.40.50.300">
    <property type="entry name" value="P-loop containing nucleotide triphosphate hydrolases"/>
    <property type="match status" value="1"/>
</dbReference>
<dbReference type="Pfam" id="PF01590">
    <property type="entry name" value="GAF"/>
    <property type="match status" value="1"/>
</dbReference>
<dbReference type="InterPro" id="IPR041664">
    <property type="entry name" value="AAA_16"/>
</dbReference>
<evidence type="ECO:0000259" key="7">
    <source>
        <dbReference type="PROSITE" id="PS50011"/>
    </source>
</evidence>
<dbReference type="OrthoDB" id="5476122at2"/>
<feature type="compositionally biased region" description="Low complexity" evidence="6">
    <location>
        <begin position="1690"/>
        <end position="1703"/>
    </location>
</feature>
<protein>
    <recommendedName>
        <fullName evidence="2">histidine kinase</fullName>
        <ecNumber evidence="2">2.7.13.3</ecNumber>
    </recommendedName>
</protein>